<comment type="similarity">
    <text evidence="3">Belongs to the cytochrome c oxidase subunit 6c family.</text>
</comment>
<dbReference type="PANTHER" id="PTHR48416">
    <property type="entry name" value="CYTOCHROME C OXIDASE SUBUNIT 6C"/>
    <property type="match status" value="1"/>
</dbReference>
<name>A0A811Y686_NYCPR</name>
<keyword evidence="8" id="KW-0472">Membrane</keyword>
<keyword evidence="5" id="KW-0999">Mitochondrion inner membrane</keyword>
<evidence type="ECO:0000256" key="4">
    <source>
        <dbReference type="ARBA" id="ARBA00022692"/>
    </source>
</evidence>
<dbReference type="GO" id="GO:0005743">
    <property type="term" value="C:mitochondrial inner membrane"/>
    <property type="evidence" value="ECO:0007669"/>
    <property type="project" value="UniProtKB-SubCell"/>
</dbReference>
<evidence type="ECO:0000256" key="2">
    <source>
        <dbReference type="ARBA" id="ARBA00004673"/>
    </source>
</evidence>
<dbReference type="InterPro" id="IPR034884">
    <property type="entry name" value="Cytochrome_c_oxidase_VIc/VIIs"/>
</dbReference>
<keyword evidence="6" id="KW-1133">Transmembrane helix</keyword>
<dbReference type="UniPathway" id="UPA00705"/>
<evidence type="ECO:0000256" key="1">
    <source>
        <dbReference type="ARBA" id="ARBA00004434"/>
    </source>
</evidence>
<keyword evidence="4" id="KW-0812">Transmembrane</keyword>
<gene>
    <name evidence="9" type="ORF">NYPRO_LOCUS5874</name>
</gene>
<reference evidence="9" key="1">
    <citation type="submission" date="2020-12" db="EMBL/GenBank/DDBJ databases">
        <authorList>
            <consortium name="Molecular Ecology Group"/>
        </authorList>
    </citation>
    <scope>NUCLEOTIDE SEQUENCE</scope>
    <source>
        <strain evidence="9">TBG_1078</strain>
    </source>
</reference>
<organism evidence="9 10">
    <name type="scientific">Nyctereutes procyonoides</name>
    <name type="common">Raccoon dog</name>
    <name type="synonym">Canis procyonoides</name>
    <dbReference type="NCBI Taxonomy" id="34880"/>
    <lineage>
        <taxon>Eukaryota</taxon>
        <taxon>Metazoa</taxon>
        <taxon>Chordata</taxon>
        <taxon>Craniata</taxon>
        <taxon>Vertebrata</taxon>
        <taxon>Euteleostomi</taxon>
        <taxon>Mammalia</taxon>
        <taxon>Eutheria</taxon>
        <taxon>Laurasiatheria</taxon>
        <taxon>Carnivora</taxon>
        <taxon>Caniformia</taxon>
        <taxon>Canidae</taxon>
        <taxon>Nyctereutes</taxon>
    </lineage>
</organism>
<proteinExistence type="inferred from homology"/>
<evidence type="ECO:0000256" key="6">
    <source>
        <dbReference type="ARBA" id="ARBA00022989"/>
    </source>
</evidence>
<evidence type="ECO:0000256" key="5">
    <source>
        <dbReference type="ARBA" id="ARBA00022792"/>
    </source>
</evidence>
<dbReference type="InterPro" id="IPR037169">
    <property type="entry name" value="Cytochrome_c_oxidase_VIc_sf"/>
</dbReference>
<comment type="pathway">
    <text evidence="2">Energy metabolism; oxidative phosphorylation.</text>
</comment>
<evidence type="ECO:0000256" key="3">
    <source>
        <dbReference type="ARBA" id="ARBA00007204"/>
    </source>
</evidence>
<dbReference type="EMBL" id="CAJHUB010000670">
    <property type="protein sequence ID" value="CAD7673080.1"/>
    <property type="molecule type" value="Genomic_DNA"/>
</dbReference>
<evidence type="ECO:0000256" key="7">
    <source>
        <dbReference type="ARBA" id="ARBA00023128"/>
    </source>
</evidence>
<comment type="caution">
    <text evidence="9">The sequence shown here is derived from an EMBL/GenBank/DDBJ whole genome shotgun (WGS) entry which is preliminary data.</text>
</comment>
<dbReference type="Proteomes" id="UP000645828">
    <property type="component" value="Unassembled WGS sequence"/>
</dbReference>
<dbReference type="PANTHER" id="PTHR48416:SF1">
    <property type="entry name" value="CYTOCHROME C OXIDASE SUBUNIT 6C"/>
    <property type="match status" value="1"/>
</dbReference>
<evidence type="ECO:0000256" key="8">
    <source>
        <dbReference type="ARBA" id="ARBA00023136"/>
    </source>
</evidence>
<comment type="subcellular location">
    <subcellularLocation>
        <location evidence="1">Mitochondrion inner membrane</location>
        <topology evidence="1">Single-pass membrane protein</topology>
    </subcellularLocation>
</comment>
<protein>
    <submittedName>
        <fullName evidence="9">(raccoon dog) hypothetical protein</fullName>
    </submittedName>
</protein>
<keyword evidence="7" id="KW-0496">Mitochondrion</keyword>
<dbReference type="SUPFAM" id="SSF81415">
    <property type="entry name" value="Mitochondrial cytochrome c oxidase subunit VIc"/>
    <property type="match status" value="1"/>
</dbReference>
<sequence length="66" mass="7607">MKAARPSGQGPVISYCWSLRCILRVAAFYKFAVAKPRKKAYTDFYRDYDSIKDFGEMKADIFQSAK</sequence>
<keyword evidence="10" id="KW-1185">Reference proteome</keyword>
<dbReference type="InterPro" id="IPR051389">
    <property type="entry name" value="Cytochrome_c_oxidase_VIc"/>
</dbReference>
<dbReference type="Pfam" id="PF02937">
    <property type="entry name" value="COX6C"/>
    <property type="match status" value="1"/>
</dbReference>
<dbReference type="Gene3D" id="4.10.93.10">
    <property type="entry name" value="Mitochondrial cytochrome c oxidase subunit VIc/VIIs"/>
    <property type="match status" value="1"/>
</dbReference>
<evidence type="ECO:0000313" key="10">
    <source>
        <dbReference type="Proteomes" id="UP000645828"/>
    </source>
</evidence>
<accession>A0A811Y686</accession>
<dbReference type="AlphaFoldDB" id="A0A811Y686"/>
<dbReference type="GO" id="GO:0006119">
    <property type="term" value="P:oxidative phosphorylation"/>
    <property type="evidence" value="ECO:0007669"/>
    <property type="project" value="UniProtKB-UniPathway"/>
</dbReference>
<evidence type="ECO:0000313" key="9">
    <source>
        <dbReference type="EMBL" id="CAD7673080.1"/>
    </source>
</evidence>